<accession>A0A495UL98</accession>
<dbReference type="InterPro" id="IPR036388">
    <property type="entry name" value="WH-like_DNA-bd_sf"/>
</dbReference>
<comment type="caution">
    <text evidence="2">The sequence shown here is derived from an EMBL/GenBank/DDBJ whole genome shotgun (WGS) entry which is preliminary data.</text>
</comment>
<dbReference type="OrthoDB" id="9802364at2"/>
<dbReference type="GO" id="GO:0004252">
    <property type="term" value="F:serine-type endopeptidase activity"/>
    <property type="evidence" value="ECO:0007669"/>
    <property type="project" value="InterPro"/>
</dbReference>
<dbReference type="InterPro" id="IPR036390">
    <property type="entry name" value="WH_DNA-bd_sf"/>
</dbReference>
<reference evidence="2 3" key="1">
    <citation type="submission" date="2018-10" db="EMBL/GenBank/DDBJ databases">
        <title>Genomic Encyclopedia of Archaeal and Bacterial Type Strains, Phase II (KMG-II): from individual species to whole genera.</title>
        <authorList>
            <person name="Goeker M."/>
        </authorList>
    </citation>
    <scope>NUCLEOTIDE SEQUENCE [LARGE SCALE GENOMIC DNA]</scope>
    <source>
        <strain evidence="2 3">DSM 235</strain>
    </source>
</reference>
<dbReference type="Gene3D" id="1.10.10.10">
    <property type="entry name" value="Winged helix-like DNA-binding domain superfamily/Winged helix DNA-binding domain"/>
    <property type="match status" value="1"/>
</dbReference>
<dbReference type="RefSeq" id="WP_120800280.1">
    <property type="nucleotide sequence ID" value="NZ_RBXL01000002.1"/>
</dbReference>
<evidence type="ECO:0000313" key="2">
    <source>
        <dbReference type="EMBL" id="RKT38001.1"/>
    </source>
</evidence>
<dbReference type="EMBL" id="RBXL01000002">
    <property type="protein sequence ID" value="RKT38001.1"/>
    <property type="molecule type" value="Genomic_DNA"/>
</dbReference>
<protein>
    <submittedName>
        <fullName evidence="2">Repressor LexA</fullName>
    </submittedName>
</protein>
<feature type="domain" description="LexA repressor DNA-binding" evidence="1">
    <location>
        <begin position="3"/>
        <end position="64"/>
    </location>
</feature>
<dbReference type="InterPro" id="IPR006199">
    <property type="entry name" value="LexA_DNA-bd_dom"/>
</dbReference>
<dbReference type="AlphaFoldDB" id="A0A495UL98"/>
<keyword evidence="3" id="KW-1185">Reference proteome</keyword>
<dbReference type="GO" id="GO:0006508">
    <property type="term" value="P:proteolysis"/>
    <property type="evidence" value="ECO:0007669"/>
    <property type="project" value="InterPro"/>
</dbReference>
<sequence>MAEPFTEKQGQYLAFIYNYSVMFDQPPAEADLQRFFGTSPSTIHQMLVTLSEKGLISRTPGKARSILLMVDPEEIPRLVRPYAARA</sequence>
<dbReference type="Proteomes" id="UP000274556">
    <property type="component" value="Unassembled WGS sequence"/>
</dbReference>
<name>A0A495UL98_9GAMM</name>
<organism evidence="2 3">
    <name type="scientific">Thiocapsa rosea</name>
    <dbReference type="NCBI Taxonomy" id="69360"/>
    <lineage>
        <taxon>Bacteria</taxon>
        <taxon>Pseudomonadati</taxon>
        <taxon>Pseudomonadota</taxon>
        <taxon>Gammaproteobacteria</taxon>
        <taxon>Chromatiales</taxon>
        <taxon>Chromatiaceae</taxon>
        <taxon>Thiocapsa</taxon>
    </lineage>
</organism>
<evidence type="ECO:0000259" key="1">
    <source>
        <dbReference type="Pfam" id="PF01726"/>
    </source>
</evidence>
<dbReference type="Pfam" id="PF01726">
    <property type="entry name" value="LexA_DNA_bind"/>
    <property type="match status" value="1"/>
</dbReference>
<proteinExistence type="predicted"/>
<evidence type="ECO:0000313" key="3">
    <source>
        <dbReference type="Proteomes" id="UP000274556"/>
    </source>
</evidence>
<gene>
    <name evidence="2" type="ORF">BDD21_5518</name>
</gene>
<dbReference type="SUPFAM" id="SSF46785">
    <property type="entry name" value="Winged helix' DNA-binding domain"/>
    <property type="match status" value="1"/>
</dbReference>